<evidence type="ECO:0000313" key="1">
    <source>
        <dbReference type="EMBL" id="CAK0790835.1"/>
    </source>
</evidence>
<gene>
    <name evidence="1" type="ORF">PCOR1329_LOCUS2008</name>
</gene>
<feature type="non-terminal residue" evidence="1">
    <location>
        <position position="155"/>
    </location>
</feature>
<proteinExistence type="predicted"/>
<accession>A0ABN9PHG0</accession>
<dbReference type="Proteomes" id="UP001189429">
    <property type="component" value="Unassembled WGS sequence"/>
</dbReference>
<organism evidence="1 2">
    <name type="scientific">Prorocentrum cordatum</name>
    <dbReference type="NCBI Taxonomy" id="2364126"/>
    <lineage>
        <taxon>Eukaryota</taxon>
        <taxon>Sar</taxon>
        <taxon>Alveolata</taxon>
        <taxon>Dinophyceae</taxon>
        <taxon>Prorocentrales</taxon>
        <taxon>Prorocentraceae</taxon>
        <taxon>Prorocentrum</taxon>
    </lineage>
</organism>
<reference evidence="1" key="1">
    <citation type="submission" date="2023-10" db="EMBL/GenBank/DDBJ databases">
        <authorList>
            <person name="Chen Y."/>
            <person name="Shah S."/>
            <person name="Dougan E. K."/>
            <person name="Thang M."/>
            <person name="Chan C."/>
        </authorList>
    </citation>
    <scope>NUCLEOTIDE SEQUENCE [LARGE SCALE GENOMIC DNA]</scope>
</reference>
<evidence type="ECO:0000313" key="2">
    <source>
        <dbReference type="Proteomes" id="UP001189429"/>
    </source>
</evidence>
<name>A0ABN9PHG0_9DINO</name>
<dbReference type="EMBL" id="CAUYUJ010000492">
    <property type="protein sequence ID" value="CAK0790835.1"/>
    <property type="molecule type" value="Genomic_DNA"/>
</dbReference>
<keyword evidence="2" id="KW-1185">Reference proteome</keyword>
<sequence>MGVASKEDPPRYRTCQLSDEAMADLVKGRVSLLEKIYINGSTEQIIRDNMPLLLDVCQVSQRLSSTALTKAIALQKTNLTAKEANRWATEMSWCVSYVVKKFRSAAAADKLDHYTGALGDAMNLECKLIKEQYGMSPPPNATTKKGVRCPLFVAS</sequence>
<comment type="caution">
    <text evidence="1">The sequence shown here is derived from an EMBL/GenBank/DDBJ whole genome shotgun (WGS) entry which is preliminary data.</text>
</comment>
<protein>
    <submittedName>
        <fullName evidence="1">Uncharacterized protein</fullName>
    </submittedName>
</protein>